<dbReference type="Proteomes" id="UP000886520">
    <property type="component" value="Chromosome 4"/>
</dbReference>
<keyword evidence="1" id="KW-0929">Antimicrobial</keyword>
<keyword evidence="12" id="KW-1185">Reference proteome</keyword>
<dbReference type="GO" id="GO:0042742">
    <property type="term" value="P:defense response to bacterium"/>
    <property type="evidence" value="ECO:0007669"/>
    <property type="project" value="UniProtKB-KW"/>
</dbReference>
<evidence type="ECO:0000256" key="2">
    <source>
        <dbReference type="ARBA" id="ARBA00022577"/>
    </source>
</evidence>
<feature type="region of interest" description="Disordered" evidence="8">
    <location>
        <begin position="250"/>
        <end position="288"/>
    </location>
</feature>
<comment type="caution">
    <text evidence="11">The sequence shown here is derived from an EMBL/GenBank/DDBJ whole genome shotgun (WGS) entry which is preliminary data.</text>
</comment>
<evidence type="ECO:0000256" key="8">
    <source>
        <dbReference type="SAM" id="MobiDB-lite"/>
    </source>
</evidence>
<evidence type="ECO:0000256" key="6">
    <source>
        <dbReference type="ARBA" id="ARBA00023035"/>
    </source>
</evidence>
<dbReference type="EMBL" id="JABFUD020000004">
    <property type="protein sequence ID" value="KAI5080921.1"/>
    <property type="molecule type" value="Genomic_DNA"/>
</dbReference>
<evidence type="ECO:0000313" key="12">
    <source>
        <dbReference type="Proteomes" id="UP000886520"/>
    </source>
</evidence>
<keyword evidence="5" id="KW-0044">Antibiotic</keyword>
<dbReference type="InterPro" id="IPR051378">
    <property type="entry name" value="Cell2Cell_Antifungal"/>
</dbReference>
<dbReference type="GO" id="GO:0009506">
    <property type="term" value="C:plasmodesma"/>
    <property type="evidence" value="ECO:0007669"/>
    <property type="project" value="TreeGrafter"/>
</dbReference>
<keyword evidence="3" id="KW-0430">Lectin</keyword>
<evidence type="ECO:0000259" key="10">
    <source>
        <dbReference type="PROSITE" id="PS51473"/>
    </source>
</evidence>
<evidence type="ECO:0000256" key="4">
    <source>
        <dbReference type="ARBA" id="ARBA00022821"/>
    </source>
</evidence>
<evidence type="ECO:0000256" key="1">
    <source>
        <dbReference type="ARBA" id="ARBA00022529"/>
    </source>
</evidence>
<feature type="chain" id="PRO_5039667600" description="Gnk2-homologous domain-containing protein" evidence="9">
    <location>
        <begin position="26"/>
        <end position="316"/>
    </location>
</feature>
<dbReference type="GO" id="GO:0050832">
    <property type="term" value="P:defense response to fungus"/>
    <property type="evidence" value="ECO:0007669"/>
    <property type="project" value="UniProtKB-KW"/>
</dbReference>
<dbReference type="Gene3D" id="3.30.430.20">
    <property type="entry name" value="Gnk2 domain, C-X8-C-X2-C motif"/>
    <property type="match status" value="2"/>
</dbReference>
<feature type="signal peptide" evidence="9">
    <location>
        <begin position="1"/>
        <end position="25"/>
    </location>
</feature>
<keyword evidence="2" id="KW-0295">Fungicide</keyword>
<dbReference type="InterPro" id="IPR038408">
    <property type="entry name" value="GNK2_sf"/>
</dbReference>
<protein>
    <recommendedName>
        <fullName evidence="10">Gnk2-homologous domain-containing protein</fullName>
    </recommendedName>
</protein>
<name>A0A9D4ZPE7_ADICA</name>
<dbReference type="OrthoDB" id="1933521at2759"/>
<feature type="domain" description="Gnk2-homologous" evidence="10">
    <location>
        <begin position="145"/>
        <end position="244"/>
    </location>
</feature>
<gene>
    <name evidence="11" type="ORF">GOP47_0004104</name>
</gene>
<evidence type="ECO:0000256" key="3">
    <source>
        <dbReference type="ARBA" id="ARBA00022734"/>
    </source>
</evidence>
<reference evidence="11" key="1">
    <citation type="submission" date="2021-01" db="EMBL/GenBank/DDBJ databases">
        <title>Adiantum capillus-veneris genome.</title>
        <authorList>
            <person name="Fang Y."/>
            <person name="Liao Q."/>
        </authorList>
    </citation>
    <scope>NUCLEOTIDE SEQUENCE</scope>
    <source>
        <strain evidence="11">H3</strain>
        <tissue evidence="11">Leaf</tissue>
    </source>
</reference>
<dbReference type="GO" id="GO:0031640">
    <property type="term" value="P:killing of cells of another organism"/>
    <property type="evidence" value="ECO:0007669"/>
    <property type="project" value="UniProtKB-KW"/>
</dbReference>
<feature type="compositionally biased region" description="Low complexity" evidence="8">
    <location>
        <begin position="250"/>
        <end position="272"/>
    </location>
</feature>
<evidence type="ECO:0000313" key="11">
    <source>
        <dbReference type="EMBL" id="KAI5080921.1"/>
    </source>
</evidence>
<evidence type="ECO:0000256" key="7">
    <source>
        <dbReference type="ARBA" id="ARBA00023157"/>
    </source>
</evidence>
<sequence>MGMEAWCLNWHCCVAVLFLLFPVLSMQQQQDSHLGEVYLQCLQNTSSSSLSSSFTRNLAAALLNFTSLSSQGASKSGMNVVGSSGPDMVYAAFQCRGDLSGQSCGECVQNATVRLPQECPQALGARVRLDGCFLRYDNQSFFELDATYVIGFCNVENTSDAATLQTIADLMDNVTNEAPKQEVDGFASASANGIFAAAQCVGYLNESECSQCLLRYPYSSMCASALGEQIYLASCDYRYETYNFLDASSPTSSLSPVPAPSLSTPARAPARARSPDLVTPPLSPLSSGAGATTSISSNTLFVLILLCVNIPSLLHR</sequence>
<accession>A0A9D4ZPE7</accession>
<dbReference type="InterPro" id="IPR002902">
    <property type="entry name" value="GNK2"/>
</dbReference>
<evidence type="ECO:0000256" key="5">
    <source>
        <dbReference type="ARBA" id="ARBA00023022"/>
    </source>
</evidence>
<dbReference type="PROSITE" id="PS51473">
    <property type="entry name" value="GNK2"/>
    <property type="match status" value="2"/>
</dbReference>
<proteinExistence type="predicted"/>
<dbReference type="PANTHER" id="PTHR32080:SF54">
    <property type="entry name" value="GNK2-HOMOLOGOUS DOMAIN-CONTAINING PROTEIN"/>
    <property type="match status" value="1"/>
</dbReference>
<dbReference type="PANTHER" id="PTHR32080">
    <property type="entry name" value="ANTIFUNGAL PROTEIN GINKBILOBIN-2-LIKE"/>
    <property type="match status" value="1"/>
</dbReference>
<dbReference type="CDD" id="cd23509">
    <property type="entry name" value="Gnk2-like"/>
    <property type="match status" value="2"/>
</dbReference>
<evidence type="ECO:0000256" key="9">
    <source>
        <dbReference type="SAM" id="SignalP"/>
    </source>
</evidence>
<feature type="domain" description="Gnk2-homologous" evidence="10">
    <location>
        <begin position="36"/>
        <end position="141"/>
    </location>
</feature>
<keyword evidence="7" id="KW-1015">Disulfide bond</keyword>
<organism evidence="11 12">
    <name type="scientific">Adiantum capillus-veneris</name>
    <name type="common">Maidenhair fern</name>
    <dbReference type="NCBI Taxonomy" id="13818"/>
    <lineage>
        <taxon>Eukaryota</taxon>
        <taxon>Viridiplantae</taxon>
        <taxon>Streptophyta</taxon>
        <taxon>Embryophyta</taxon>
        <taxon>Tracheophyta</taxon>
        <taxon>Polypodiopsida</taxon>
        <taxon>Polypodiidae</taxon>
        <taxon>Polypodiales</taxon>
        <taxon>Pteridineae</taxon>
        <taxon>Pteridaceae</taxon>
        <taxon>Vittarioideae</taxon>
        <taxon>Adiantum</taxon>
    </lineage>
</organism>
<keyword evidence="6" id="KW-0465">Mannose-binding</keyword>
<dbReference type="AlphaFoldDB" id="A0A9D4ZPE7"/>
<keyword evidence="9" id="KW-0732">Signal</keyword>
<keyword evidence="4" id="KW-0611">Plant defense</keyword>
<dbReference type="Pfam" id="PF01657">
    <property type="entry name" value="Stress-antifung"/>
    <property type="match status" value="2"/>
</dbReference>
<dbReference type="GO" id="GO:0005537">
    <property type="term" value="F:D-mannose binding"/>
    <property type="evidence" value="ECO:0007669"/>
    <property type="project" value="UniProtKB-KW"/>
</dbReference>